<dbReference type="AlphaFoldDB" id="A0A1Y2NWB3"/>
<dbReference type="EMBL" id="MIFZ01000217">
    <property type="protein sequence ID" value="OSY51832.1"/>
    <property type="molecule type" value="Genomic_DNA"/>
</dbReference>
<accession>A0A1Y2NWB3</accession>
<dbReference type="Proteomes" id="UP000731519">
    <property type="component" value="Unassembled WGS sequence"/>
</dbReference>
<dbReference type="EMBL" id="ASYR01000016">
    <property type="protein sequence ID" value="KAF0649205.1"/>
    <property type="molecule type" value="Genomic_DNA"/>
</dbReference>
<reference evidence="2 5" key="1">
    <citation type="submission" date="2013-05" db="EMBL/GenBank/DDBJ databases">
        <title>Genome Sequence of Streptomyces fradiae.</title>
        <authorList>
            <person name="Kirby R."/>
        </authorList>
    </citation>
    <scope>NUCLEOTIDE SEQUENCE [LARGE SCALE GENOMIC DNA]</scope>
    <source>
        <strain evidence="2 5">ATCC 10745</strain>
    </source>
</reference>
<proteinExistence type="predicted"/>
<gene>
    <name evidence="3" type="ORF">BG846_02506</name>
    <name evidence="2" type="ORF">K701_13940</name>
</gene>
<name>A0A1Y2NWB3_STRFR</name>
<evidence type="ECO:0008006" key="6">
    <source>
        <dbReference type="Google" id="ProtNLM"/>
    </source>
</evidence>
<dbReference type="RefSeq" id="WP_051838994.1">
    <property type="nucleotide sequence ID" value="NZ_ASYR01000016.1"/>
</dbReference>
<dbReference type="Proteomes" id="UP000194318">
    <property type="component" value="Unassembled WGS sequence"/>
</dbReference>
<feature type="region of interest" description="Disordered" evidence="1">
    <location>
        <begin position="1"/>
        <end position="27"/>
    </location>
</feature>
<dbReference type="GeneID" id="91403033"/>
<evidence type="ECO:0000313" key="4">
    <source>
        <dbReference type="Proteomes" id="UP000194318"/>
    </source>
</evidence>
<evidence type="ECO:0000313" key="5">
    <source>
        <dbReference type="Proteomes" id="UP000731519"/>
    </source>
</evidence>
<reference evidence="3 4" key="2">
    <citation type="submission" date="2016-09" db="EMBL/GenBank/DDBJ databases">
        <title>Streptomyces fradiae DSM40063, a candidate organism with high potential of specific P450 cytochromes.</title>
        <authorList>
            <person name="Grumaz C."/>
            <person name="Vainshtein Y."/>
            <person name="Kirstahler P."/>
            <person name="Sohn K."/>
        </authorList>
    </citation>
    <scope>NUCLEOTIDE SEQUENCE [LARGE SCALE GENOMIC DNA]</scope>
    <source>
        <strain evidence="3 4">DSM 40063</strain>
    </source>
</reference>
<evidence type="ECO:0000313" key="3">
    <source>
        <dbReference type="EMBL" id="OSY51832.1"/>
    </source>
</evidence>
<comment type="caution">
    <text evidence="3">The sequence shown here is derived from an EMBL/GenBank/DDBJ whole genome shotgun (WGS) entry which is preliminary data.</text>
</comment>
<protein>
    <recommendedName>
        <fullName evidence="6">Phage head-tail joining protein</fullName>
    </recommendedName>
</protein>
<keyword evidence="5" id="KW-1185">Reference proteome</keyword>
<evidence type="ECO:0000256" key="1">
    <source>
        <dbReference type="SAM" id="MobiDB-lite"/>
    </source>
</evidence>
<sequence length="117" mass="12907">MGWFTETAVRIRAGRTPTRGNPDGVEDWSPGAVDRLALSGLNVQPRVQAESTDDDRNAVITGLRVQSDEGVDLDVTARDRIEWRGEVYQVDGDVARWPDPVVGGVHHVEFNLKRVTG</sequence>
<organism evidence="3 4">
    <name type="scientific">Streptomyces fradiae ATCC 10745 = DSM 40063</name>
    <dbReference type="NCBI Taxonomy" id="1319510"/>
    <lineage>
        <taxon>Bacteria</taxon>
        <taxon>Bacillati</taxon>
        <taxon>Actinomycetota</taxon>
        <taxon>Actinomycetes</taxon>
        <taxon>Kitasatosporales</taxon>
        <taxon>Streptomycetaceae</taxon>
        <taxon>Streptomyces</taxon>
    </lineage>
</organism>
<evidence type="ECO:0000313" key="2">
    <source>
        <dbReference type="EMBL" id="KAF0649205.1"/>
    </source>
</evidence>